<protein>
    <submittedName>
        <fullName evidence="1">Uncharacterized protein</fullName>
    </submittedName>
</protein>
<dbReference type="EMBL" id="JAIFTL010000059">
    <property type="protein sequence ID" value="KAG9324692.1"/>
    <property type="molecule type" value="Genomic_DNA"/>
</dbReference>
<sequence>MLIDGLFHCSGCQKSFNTKAATRKYFERTEYGKEQSGLPLVPVTIPDAISLVVSPPTADPLPATRGHDDVTLYACQQMHASESDKVKTLFITESLGLTPFVLKDTLGNDQSALVHPDVLKKLTVGQLQFSAIMPDSRKRKFVVDSLCQNCLPSSVPESSWTKNPAALVLAAIKKAWAVSTRGLLYQLRQVKTKVHEPSNYLWCRGSSHFSRSYACQPYSIFNLTNFDQCHSGNESAAGAFFMISKEVSRNGSSATLKLGTIQESLVQCAEHSQIVKAFETILALFPAGATFDTDPRKQTP</sequence>
<evidence type="ECO:0000313" key="2">
    <source>
        <dbReference type="Proteomes" id="UP000717515"/>
    </source>
</evidence>
<proteinExistence type="predicted"/>
<evidence type="ECO:0000313" key="1">
    <source>
        <dbReference type="EMBL" id="KAG9324692.1"/>
    </source>
</evidence>
<gene>
    <name evidence="1" type="ORF">KVV02_001674</name>
</gene>
<organism evidence="1 2">
    <name type="scientific">Mortierella alpina</name>
    <name type="common">Oleaginous fungus</name>
    <name type="synonym">Mortierella renispora</name>
    <dbReference type="NCBI Taxonomy" id="64518"/>
    <lineage>
        <taxon>Eukaryota</taxon>
        <taxon>Fungi</taxon>
        <taxon>Fungi incertae sedis</taxon>
        <taxon>Mucoromycota</taxon>
        <taxon>Mortierellomycotina</taxon>
        <taxon>Mortierellomycetes</taxon>
        <taxon>Mortierellales</taxon>
        <taxon>Mortierellaceae</taxon>
        <taxon>Mortierella</taxon>
    </lineage>
</organism>
<accession>A0A9P8A5H5</accession>
<comment type="caution">
    <text evidence="1">The sequence shown here is derived from an EMBL/GenBank/DDBJ whole genome shotgun (WGS) entry which is preliminary data.</text>
</comment>
<dbReference type="Proteomes" id="UP000717515">
    <property type="component" value="Unassembled WGS sequence"/>
</dbReference>
<reference evidence="1" key="1">
    <citation type="submission" date="2021-07" db="EMBL/GenBank/DDBJ databases">
        <title>Draft genome of Mortierella alpina, strain LL118, isolated from an aspen leaf litter sample.</title>
        <authorList>
            <person name="Yang S."/>
            <person name="Vinatzer B.A."/>
        </authorList>
    </citation>
    <scope>NUCLEOTIDE SEQUENCE</scope>
    <source>
        <strain evidence="1">LL118</strain>
    </source>
</reference>
<dbReference type="AlphaFoldDB" id="A0A9P8A5H5"/>
<name>A0A9P8A5H5_MORAP</name>